<name>A0A7J7SYG8_RHIFE</name>
<accession>A0A7J7SYG8</accession>
<protein>
    <submittedName>
        <fullName evidence="1">Uncharacterized protein</fullName>
    </submittedName>
</protein>
<dbReference type="AlphaFoldDB" id="A0A7J7SYG8"/>
<dbReference type="Proteomes" id="UP000585614">
    <property type="component" value="Unassembled WGS sequence"/>
</dbReference>
<evidence type="ECO:0000313" key="2">
    <source>
        <dbReference type="Proteomes" id="UP000585614"/>
    </source>
</evidence>
<comment type="caution">
    <text evidence="1">The sequence shown here is derived from an EMBL/GenBank/DDBJ whole genome shotgun (WGS) entry which is preliminary data.</text>
</comment>
<dbReference type="EMBL" id="JACAGC010000021">
    <property type="protein sequence ID" value="KAF6293137.1"/>
    <property type="molecule type" value="Genomic_DNA"/>
</dbReference>
<gene>
    <name evidence="1" type="ORF">mRhiFer1_009041</name>
</gene>
<organism evidence="1 2">
    <name type="scientific">Rhinolophus ferrumequinum</name>
    <name type="common">Greater horseshoe bat</name>
    <dbReference type="NCBI Taxonomy" id="59479"/>
    <lineage>
        <taxon>Eukaryota</taxon>
        <taxon>Metazoa</taxon>
        <taxon>Chordata</taxon>
        <taxon>Craniata</taxon>
        <taxon>Vertebrata</taxon>
        <taxon>Euteleostomi</taxon>
        <taxon>Mammalia</taxon>
        <taxon>Eutheria</taxon>
        <taxon>Laurasiatheria</taxon>
        <taxon>Chiroptera</taxon>
        <taxon>Yinpterochiroptera</taxon>
        <taxon>Rhinolophoidea</taxon>
        <taxon>Rhinolophidae</taxon>
        <taxon>Rhinolophinae</taxon>
        <taxon>Rhinolophus</taxon>
    </lineage>
</organism>
<proteinExistence type="predicted"/>
<evidence type="ECO:0000313" key="1">
    <source>
        <dbReference type="EMBL" id="KAF6293137.1"/>
    </source>
</evidence>
<sequence>MVELSTSICQLSSAFFASLLKLPKVLENIFSYGRNGLEWQGYNMITALNDTLFFGPLFSTEKPRGIGGDSSTWRNRLPLDLLWPEGCLMFRLANREPPKSTLHESRLSGPPRAHCQKRSCFL</sequence>
<reference evidence="1 2" key="1">
    <citation type="journal article" date="2020" name="Nature">
        <title>Six reference-quality genomes reveal evolution of bat adaptations.</title>
        <authorList>
            <person name="Jebb D."/>
            <person name="Huang Z."/>
            <person name="Pippel M."/>
            <person name="Hughes G.M."/>
            <person name="Lavrichenko K."/>
            <person name="Devanna P."/>
            <person name="Winkler S."/>
            <person name="Jermiin L.S."/>
            <person name="Skirmuntt E.C."/>
            <person name="Katzourakis A."/>
            <person name="Burkitt-Gray L."/>
            <person name="Ray D.A."/>
            <person name="Sullivan K.A.M."/>
            <person name="Roscito J.G."/>
            <person name="Kirilenko B.M."/>
            <person name="Davalos L.M."/>
            <person name="Corthals A.P."/>
            <person name="Power M.L."/>
            <person name="Jones G."/>
            <person name="Ransome R.D."/>
            <person name="Dechmann D.K.N."/>
            <person name="Locatelli A.G."/>
            <person name="Puechmaille S.J."/>
            <person name="Fedrigo O."/>
            <person name="Jarvis E.D."/>
            <person name="Hiller M."/>
            <person name="Vernes S.C."/>
            <person name="Myers E.W."/>
            <person name="Teeling E.C."/>
        </authorList>
    </citation>
    <scope>NUCLEOTIDE SEQUENCE [LARGE SCALE GENOMIC DNA]</scope>
    <source>
        <strain evidence="1">MRhiFer1</strain>
        <tissue evidence="1">Lung</tissue>
    </source>
</reference>